<name>A0ABR8CUY7_9NOST</name>
<accession>A0ABR8CUY7</accession>
<reference evidence="1 2" key="1">
    <citation type="journal article" date="2020" name="ISME J.">
        <title>Comparative genomics reveals insights into cyanobacterial evolution and habitat adaptation.</title>
        <authorList>
            <person name="Chen M.Y."/>
            <person name="Teng W.K."/>
            <person name="Zhao L."/>
            <person name="Hu C.X."/>
            <person name="Zhou Y.K."/>
            <person name="Han B.P."/>
            <person name="Song L.R."/>
            <person name="Shu W.S."/>
        </authorList>
    </citation>
    <scope>NUCLEOTIDE SEQUENCE [LARGE SCALE GENOMIC DNA]</scope>
    <source>
        <strain evidence="1 2">FACHB-260</strain>
    </source>
</reference>
<organism evidence="1 2">
    <name type="scientific">Anabaena subtropica FACHB-260</name>
    <dbReference type="NCBI Taxonomy" id="2692884"/>
    <lineage>
        <taxon>Bacteria</taxon>
        <taxon>Bacillati</taxon>
        <taxon>Cyanobacteriota</taxon>
        <taxon>Cyanophyceae</taxon>
        <taxon>Nostocales</taxon>
        <taxon>Nostocaceae</taxon>
        <taxon>Anabaena</taxon>
    </lineage>
</organism>
<comment type="caution">
    <text evidence="1">The sequence shown here is derived from an EMBL/GenBank/DDBJ whole genome shotgun (WGS) entry which is preliminary data.</text>
</comment>
<evidence type="ECO:0000313" key="1">
    <source>
        <dbReference type="EMBL" id="MBD2347005.1"/>
    </source>
</evidence>
<dbReference type="RefSeq" id="WP_190409412.1">
    <property type="nucleotide sequence ID" value="NZ_JACJRF010000064.1"/>
</dbReference>
<dbReference type="Proteomes" id="UP000607281">
    <property type="component" value="Unassembled WGS sequence"/>
</dbReference>
<keyword evidence="2" id="KW-1185">Reference proteome</keyword>
<protein>
    <submittedName>
        <fullName evidence="1">Uncharacterized protein</fullName>
    </submittedName>
</protein>
<evidence type="ECO:0000313" key="2">
    <source>
        <dbReference type="Proteomes" id="UP000607281"/>
    </source>
</evidence>
<gene>
    <name evidence="1" type="ORF">H6G18_23110</name>
</gene>
<sequence>MAINHKTLATPAEQKNFTSVNYNVTITTSELIFNQSILGTIDEQDEQDIFTFTGSVGQLLYYDALKNKLRLM</sequence>
<proteinExistence type="predicted"/>
<dbReference type="EMBL" id="JACJRF010000064">
    <property type="protein sequence ID" value="MBD2347005.1"/>
    <property type="molecule type" value="Genomic_DNA"/>
</dbReference>